<feature type="transmembrane region" description="Helical" evidence="2">
    <location>
        <begin position="12"/>
        <end position="39"/>
    </location>
</feature>
<dbReference type="PANTHER" id="PTHR20765:SF1">
    <property type="entry name" value="EQUILIBRATIVE NUCLEOBASE TRANSPORTER 1"/>
    <property type="match status" value="1"/>
</dbReference>
<keyword evidence="2" id="KW-0812">Transmembrane</keyword>
<proteinExistence type="predicted"/>
<feature type="transmembrane region" description="Helical" evidence="2">
    <location>
        <begin position="281"/>
        <end position="305"/>
    </location>
</feature>
<feature type="transmembrane region" description="Helical" evidence="2">
    <location>
        <begin position="241"/>
        <end position="261"/>
    </location>
</feature>
<sequence>MMLVWQFGALLRWVTLLSGLVECLFFAGICLGWASLAVILKREGYFSDHCINATGANSSVYTDCSGQGEQLSLVFTIGSMMSRFITLPNGFFFDHFGTMASRILAILVFTTGSLLIAFSSAELSVLIFPALSCMFVAGLLLMVTNIQVSNLFGSYQSIIVTLQVGSMLSSPVVFLIIKVLHERGISLRSSFLFISACSVIHLLRTFLLMPKTHIPYPLPDPLPEGSYTLTVMSFRSCALSWFFLFHLVWLSVIQLNTLFIIETLNPMLIRLTNGDLSLVSSYTNAFAFTQLCGILCAPLNGLIIGRNKGKPRAPGETEKEADLRSSVLSLFLTALLCLLFSICASIPVLPLQYFTFVLQVLTVSFLSSNSAFIRIAFPSCHYGKLFGLVLCLSGVVLLLQFPLIILVNDVLQGNPLYLRCALSRGSVVLQRPLLVGGVRELQVVGLCVAVAPAGSLVRSVLRAAGARHTSCALLRTREHFLVHKQGWASSVLEEVNIASRY</sequence>
<evidence type="ECO:0000256" key="1">
    <source>
        <dbReference type="ARBA" id="ARBA00004141"/>
    </source>
</evidence>
<gene>
    <name evidence="3" type="ORF">AAFF_G00293570</name>
</gene>
<keyword evidence="4" id="KW-1185">Reference proteome</keyword>
<feature type="transmembrane region" description="Helical" evidence="2">
    <location>
        <begin position="127"/>
        <end position="146"/>
    </location>
</feature>
<dbReference type="AlphaFoldDB" id="A0AAD7R9F3"/>
<dbReference type="InterPro" id="IPR036259">
    <property type="entry name" value="MFS_trans_sf"/>
</dbReference>
<organism evidence="3 4">
    <name type="scientific">Aldrovandia affinis</name>
    <dbReference type="NCBI Taxonomy" id="143900"/>
    <lineage>
        <taxon>Eukaryota</taxon>
        <taxon>Metazoa</taxon>
        <taxon>Chordata</taxon>
        <taxon>Craniata</taxon>
        <taxon>Vertebrata</taxon>
        <taxon>Euteleostomi</taxon>
        <taxon>Actinopterygii</taxon>
        <taxon>Neopterygii</taxon>
        <taxon>Teleostei</taxon>
        <taxon>Notacanthiformes</taxon>
        <taxon>Halosauridae</taxon>
        <taxon>Aldrovandia</taxon>
    </lineage>
</organism>
<keyword evidence="2" id="KW-0472">Membrane</keyword>
<protein>
    <submittedName>
        <fullName evidence="3">Uncharacterized protein</fullName>
    </submittedName>
</protein>
<evidence type="ECO:0000256" key="2">
    <source>
        <dbReference type="SAM" id="Phobius"/>
    </source>
</evidence>
<dbReference type="Gene3D" id="1.20.1250.20">
    <property type="entry name" value="MFS general substrate transporter like domains"/>
    <property type="match status" value="1"/>
</dbReference>
<feature type="transmembrane region" description="Helical" evidence="2">
    <location>
        <begin position="353"/>
        <end position="373"/>
    </location>
</feature>
<comment type="caution">
    <text evidence="3">The sequence shown here is derived from an EMBL/GenBank/DDBJ whole genome shotgun (WGS) entry which is preliminary data.</text>
</comment>
<feature type="transmembrane region" description="Helical" evidence="2">
    <location>
        <begin position="158"/>
        <end position="177"/>
    </location>
</feature>
<feature type="transmembrane region" description="Helical" evidence="2">
    <location>
        <begin position="326"/>
        <end position="347"/>
    </location>
</feature>
<dbReference type="GO" id="GO:0016020">
    <property type="term" value="C:membrane"/>
    <property type="evidence" value="ECO:0007669"/>
    <property type="project" value="UniProtKB-SubCell"/>
</dbReference>
<name>A0AAD7R9F3_9TELE</name>
<feature type="transmembrane region" description="Helical" evidence="2">
    <location>
        <begin position="103"/>
        <end position="121"/>
    </location>
</feature>
<reference evidence="3" key="1">
    <citation type="journal article" date="2023" name="Science">
        <title>Genome structures resolve the early diversification of teleost fishes.</title>
        <authorList>
            <person name="Parey E."/>
            <person name="Louis A."/>
            <person name="Montfort J."/>
            <person name="Bouchez O."/>
            <person name="Roques C."/>
            <person name="Iampietro C."/>
            <person name="Lluch J."/>
            <person name="Castinel A."/>
            <person name="Donnadieu C."/>
            <person name="Desvignes T."/>
            <person name="Floi Bucao C."/>
            <person name="Jouanno E."/>
            <person name="Wen M."/>
            <person name="Mejri S."/>
            <person name="Dirks R."/>
            <person name="Jansen H."/>
            <person name="Henkel C."/>
            <person name="Chen W.J."/>
            <person name="Zahm M."/>
            <person name="Cabau C."/>
            <person name="Klopp C."/>
            <person name="Thompson A.W."/>
            <person name="Robinson-Rechavi M."/>
            <person name="Braasch I."/>
            <person name="Lecointre G."/>
            <person name="Bobe J."/>
            <person name="Postlethwait J.H."/>
            <person name="Berthelot C."/>
            <person name="Roest Crollius H."/>
            <person name="Guiguen Y."/>
        </authorList>
    </citation>
    <scope>NUCLEOTIDE SEQUENCE</scope>
    <source>
        <strain evidence="3">NC1722</strain>
    </source>
</reference>
<keyword evidence="2" id="KW-1133">Transmembrane helix</keyword>
<dbReference type="InterPro" id="IPR027197">
    <property type="entry name" value="SLC43A3"/>
</dbReference>
<evidence type="ECO:0000313" key="4">
    <source>
        <dbReference type="Proteomes" id="UP001221898"/>
    </source>
</evidence>
<dbReference type="PANTHER" id="PTHR20765">
    <property type="entry name" value="SOLUTE CARRIER FAMILY 43 MEMBER 3-RELATED"/>
    <property type="match status" value="1"/>
</dbReference>
<dbReference type="EMBL" id="JAINUG010000410">
    <property type="protein sequence ID" value="KAJ8372238.1"/>
    <property type="molecule type" value="Genomic_DNA"/>
</dbReference>
<comment type="subcellular location">
    <subcellularLocation>
        <location evidence="1">Membrane</location>
        <topology evidence="1">Multi-pass membrane protein</topology>
    </subcellularLocation>
</comment>
<dbReference type="SUPFAM" id="SSF103473">
    <property type="entry name" value="MFS general substrate transporter"/>
    <property type="match status" value="1"/>
</dbReference>
<dbReference type="Proteomes" id="UP001221898">
    <property type="component" value="Unassembled WGS sequence"/>
</dbReference>
<accession>A0AAD7R9F3</accession>
<feature type="transmembrane region" description="Helical" evidence="2">
    <location>
        <begin position="385"/>
        <end position="407"/>
    </location>
</feature>
<evidence type="ECO:0000313" key="3">
    <source>
        <dbReference type="EMBL" id="KAJ8372238.1"/>
    </source>
</evidence>